<dbReference type="OrthoDB" id="674656at2759"/>
<dbReference type="EMBL" id="CM035426">
    <property type="protein sequence ID" value="KAH7315264.1"/>
    <property type="molecule type" value="Genomic_DNA"/>
</dbReference>
<feature type="domain" description="DUF630" evidence="3">
    <location>
        <begin position="1"/>
        <end position="59"/>
    </location>
</feature>
<dbReference type="PANTHER" id="PTHR21450">
    <property type="entry name" value="PROTEIN ALTERED PHOSPHATE STARVATION RESPONSE 1"/>
    <property type="match status" value="1"/>
</dbReference>
<comment type="caution">
    <text evidence="4">The sequence shown here is derived from an EMBL/GenBank/DDBJ whole genome shotgun (WGS) entry which is preliminary data.</text>
</comment>
<dbReference type="Pfam" id="PF04782">
    <property type="entry name" value="DUF632"/>
    <property type="match status" value="1"/>
</dbReference>
<evidence type="ECO:0000259" key="2">
    <source>
        <dbReference type="Pfam" id="PF04782"/>
    </source>
</evidence>
<proteinExistence type="predicted"/>
<evidence type="ECO:0000259" key="3">
    <source>
        <dbReference type="Pfam" id="PF04783"/>
    </source>
</evidence>
<name>A0A8T2SCD2_CERRI</name>
<reference evidence="4" key="1">
    <citation type="submission" date="2021-08" db="EMBL/GenBank/DDBJ databases">
        <title>WGS assembly of Ceratopteris richardii.</title>
        <authorList>
            <person name="Marchant D.B."/>
            <person name="Chen G."/>
            <person name="Jenkins J."/>
            <person name="Shu S."/>
            <person name="Leebens-Mack J."/>
            <person name="Grimwood J."/>
            <person name="Schmutz J."/>
            <person name="Soltis P."/>
            <person name="Soltis D."/>
            <person name="Chen Z.-H."/>
        </authorList>
    </citation>
    <scope>NUCLEOTIDE SEQUENCE</scope>
    <source>
        <strain evidence="4">Whitten #5841</strain>
        <tissue evidence="4">Leaf</tissue>
    </source>
</reference>
<sequence>MGCNTSKFEREKKSVTSRCRNRELAIRRCVQNHHAFAAAHAAYIRSLRDMGAALRQFGEGGDTKPDGFHGNGLELSLDLVGDDSKQLSHTFGTPYFPPPLPNFLTPSFLSRMSALPQFNFSSPHALSLAKSLVFTSPRNSFTYSMEENAEPTDSGFRKSYYVKPPPPLPASLDTPPAPPPASKVSQWEFYNVFQLAEQKAADFIVEDEPALETENSSTKQNAEDFKTPPKSQKDSESYPTPTECSKVPPQQKKVDVEVSVEDFSCILKEIDDNFLQAYESGRDVARLLEGQRTHYYSNINGFNGACDHSSRVLRVMSWGRHTQLTMDMDEGVIRSVCGDDKETHASTLDKLLAWERKLYDEVKLGELVRVRLERKSVELKKQKKQDLSSARFIRTKSVVKSLQSRYLVEVQAVDAASYEVQKLRDDRLHSQLIDLVEKLMTMWKAMLDHFERQYRLIEDMQIVDNDCMPASTSDCHIKNTLQLESEINNWHHNLEKLVSTQKNYVSSVHLWLRLHVIGIEGDSKPSEALDALPVYSLCKSWISSLEQIHDNVPLHALKALSNVLQELKLQQTAELKQKRILDRLKRELDRKEHVFKRHESRYKKFYIAYGNGSQKDHLLPGMEIDRNPLKEKEVTLNLLKDKVETERDKYEQMCTKSGNMALSILQKGLPPVLNAMRDFAQTCFQVYTELALIAAKENGPLLQISY</sequence>
<evidence type="ECO:0000256" key="1">
    <source>
        <dbReference type="SAM" id="MobiDB-lite"/>
    </source>
</evidence>
<dbReference type="PANTHER" id="PTHR21450:SF23">
    <property type="entry name" value="PROTEIN ALTERED PHOSPHATE STARVATION RESPONSE 1"/>
    <property type="match status" value="1"/>
</dbReference>
<keyword evidence="5" id="KW-1185">Reference proteome</keyword>
<evidence type="ECO:0000313" key="5">
    <source>
        <dbReference type="Proteomes" id="UP000825935"/>
    </source>
</evidence>
<evidence type="ECO:0000313" key="4">
    <source>
        <dbReference type="EMBL" id="KAH7315263.1"/>
    </source>
</evidence>
<dbReference type="OMA" id="REEMGHH"/>
<dbReference type="AlphaFoldDB" id="A0A8T2SCD2"/>
<dbReference type="EMBL" id="CM035426">
    <property type="protein sequence ID" value="KAH7315262.1"/>
    <property type="molecule type" value="Genomic_DNA"/>
</dbReference>
<dbReference type="Proteomes" id="UP000825935">
    <property type="component" value="Chromosome 21"/>
</dbReference>
<evidence type="ECO:0008006" key="6">
    <source>
        <dbReference type="Google" id="ProtNLM"/>
    </source>
</evidence>
<dbReference type="Pfam" id="PF04783">
    <property type="entry name" value="DUF630"/>
    <property type="match status" value="1"/>
</dbReference>
<dbReference type="EMBL" id="CM035426">
    <property type="protein sequence ID" value="KAH7315263.1"/>
    <property type="molecule type" value="Genomic_DNA"/>
</dbReference>
<feature type="compositionally biased region" description="Basic and acidic residues" evidence="1">
    <location>
        <begin position="221"/>
        <end position="236"/>
    </location>
</feature>
<accession>A0A8T2SCD2</accession>
<protein>
    <recommendedName>
        <fullName evidence="6">Nitrate regulatory gene2 protein-like</fullName>
    </recommendedName>
</protein>
<feature type="region of interest" description="Disordered" evidence="1">
    <location>
        <begin position="210"/>
        <end position="251"/>
    </location>
</feature>
<gene>
    <name evidence="4" type="ORF">KP509_21G041700</name>
</gene>
<dbReference type="InterPro" id="IPR006868">
    <property type="entry name" value="DUF630"/>
</dbReference>
<feature type="domain" description="DUF632" evidence="2">
    <location>
        <begin position="266"/>
        <end position="565"/>
    </location>
</feature>
<dbReference type="InterPro" id="IPR006867">
    <property type="entry name" value="DUF632"/>
</dbReference>
<organism evidence="4 5">
    <name type="scientific">Ceratopteris richardii</name>
    <name type="common">Triangle waterfern</name>
    <dbReference type="NCBI Taxonomy" id="49495"/>
    <lineage>
        <taxon>Eukaryota</taxon>
        <taxon>Viridiplantae</taxon>
        <taxon>Streptophyta</taxon>
        <taxon>Embryophyta</taxon>
        <taxon>Tracheophyta</taxon>
        <taxon>Polypodiopsida</taxon>
        <taxon>Polypodiidae</taxon>
        <taxon>Polypodiales</taxon>
        <taxon>Pteridineae</taxon>
        <taxon>Pteridaceae</taxon>
        <taxon>Parkerioideae</taxon>
        <taxon>Ceratopteris</taxon>
    </lineage>
</organism>